<accession>A0A1F7IH53</accession>
<comment type="caution">
    <text evidence="1">The sequence shown here is derived from an EMBL/GenBank/DDBJ whole genome shotgun (WGS) entry which is preliminary data.</text>
</comment>
<dbReference type="Proteomes" id="UP000179270">
    <property type="component" value="Unassembled WGS sequence"/>
</dbReference>
<proteinExistence type="predicted"/>
<dbReference type="EMBL" id="MGAF01000005">
    <property type="protein sequence ID" value="OGK42690.1"/>
    <property type="molecule type" value="Genomic_DNA"/>
</dbReference>
<evidence type="ECO:0000313" key="1">
    <source>
        <dbReference type="EMBL" id="OGK42690.1"/>
    </source>
</evidence>
<organism evidence="1 2">
    <name type="scientific">Candidatus Roizmanbacteria bacterium RIFCSPLOWO2_01_FULL_35_13</name>
    <dbReference type="NCBI Taxonomy" id="1802055"/>
    <lineage>
        <taxon>Bacteria</taxon>
        <taxon>Candidatus Roizmaniibacteriota</taxon>
    </lineage>
</organism>
<reference evidence="1 2" key="1">
    <citation type="journal article" date="2016" name="Nat. Commun.">
        <title>Thousands of microbial genomes shed light on interconnected biogeochemical processes in an aquifer system.</title>
        <authorList>
            <person name="Anantharaman K."/>
            <person name="Brown C.T."/>
            <person name="Hug L.A."/>
            <person name="Sharon I."/>
            <person name="Castelle C.J."/>
            <person name="Probst A.J."/>
            <person name="Thomas B.C."/>
            <person name="Singh A."/>
            <person name="Wilkins M.J."/>
            <person name="Karaoz U."/>
            <person name="Brodie E.L."/>
            <person name="Williams K.H."/>
            <person name="Hubbard S.S."/>
            <person name="Banfield J.F."/>
        </authorList>
    </citation>
    <scope>NUCLEOTIDE SEQUENCE [LARGE SCALE GENOMIC DNA]</scope>
</reference>
<dbReference type="AlphaFoldDB" id="A0A1F7IH53"/>
<protein>
    <submittedName>
        <fullName evidence="1">Uncharacterized protein</fullName>
    </submittedName>
</protein>
<name>A0A1F7IH53_9BACT</name>
<sequence length="92" mass="11053">MNNTVTLSQSAYKELLVRISKLEKMLGTLLEKFEQEPPYGSDKWWDWSIKKGKEDIKKGDFYELRNKKEVADFFKNIKNDRSNQRYHHQVRG</sequence>
<evidence type="ECO:0000313" key="2">
    <source>
        <dbReference type="Proteomes" id="UP000179270"/>
    </source>
</evidence>
<gene>
    <name evidence="1" type="ORF">A3A74_00080</name>
</gene>